<evidence type="ECO:0000256" key="3">
    <source>
        <dbReference type="ARBA" id="ARBA00023163"/>
    </source>
</evidence>
<dbReference type="OrthoDB" id="9803764at2"/>
<dbReference type="InterPro" id="IPR029062">
    <property type="entry name" value="Class_I_gatase-like"/>
</dbReference>
<dbReference type="GO" id="GO:0043565">
    <property type="term" value="F:sequence-specific DNA binding"/>
    <property type="evidence" value="ECO:0007669"/>
    <property type="project" value="InterPro"/>
</dbReference>
<dbReference type="SUPFAM" id="SSF46689">
    <property type="entry name" value="Homeodomain-like"/>
    <property type="match status" value="2"/>
</dbReference>
<dbReference type="InterPro" id="IPR002818">
    <property type="entry name" value="DJ-1/PfpI"/>
</dbReference>
<dbReference type="Proteomes" id="UP000265768">
    <property type="component" value="Unassembled WGS sequence"/>
</dbReference>
<evidence type="ECO:0000259" key="4">
    <source>
        <dbReference type="PROSITE" id="PS01124"/>
    </source>
</evidence>
<dbReference type="PANTHER" id="PTHR43130:SF3">
    <property type="entry name" value="HTH-TYPE TRANSCRIPTIONAL REGULATOR RV1931C"/>
    <property type="match status" value="1"/>
</dbReference>
<dbReference type="EMBL" id="QZEY01000002">
    <property type="protein sequence ID" value="RJL34368.1"/>
    <property type="molecule type" value="Genomic_DNA"/>
</dbReference>
<dbReference type="PROSITE" id="PS01124">
    <property type="entry name" value="HTH_ARAC_FAMILY_2"/>
    <property type="match status" value="1"/>
</dbReference>
<dbReference type="PROSITE" id="PS00041">
    <property type="entry name" value="HTH_ARAC_FAMILY_1"/>
    <property type="match status" value="1"/>
</dbReference>
<evidence type="ECO:0000313" key="6">
    <source>
        <dbReference type="Proteomes" id="UP000265768"/>
    </source>
</evidence>
<evidence type="ECO:0000256" key="2">
    <source>
        <dbReference type="ARBA" id="ARBA00023125"/>
    </source>
</evidence>
<sequence>MGERRVVVVGYEAAELLEIASVTSTLIAANFHSRRPEYAVSLATPGGRPITTASGLVLQAQETLEQVVGPLDTLVVAGGIGHLDAVSNRLLIAHVRRLARESRRVASVCTGAEILATAGLLDGRRATTHWQWASTLAFNHPRVAVDPAPIFIRDGNVSTSAGVTSALDLTLAFVEEDLGPELARAVARVLVTYLQRPGNQAQMSMFTDAPPPADTLVRRIVDHVAANLREDLSAAALAASAGVSERHLTRLFLKHLGESPGRYVRRARVEAAANLLATTSLPMSAIAARCGLGTAETLRQAFTDRYGVAPSHYRRTQSAQASA</sequence>
<dbReference type="Pfam" id="PF12833">
    <property type="entry name" value="HTH_18"/>
    <property type="match status" value="1"/>
</dbReference>
<dbReference type="Gene3D" id="3.40.50.880">
    <property type="match status" value="1"/>
</dbReference>
<feature type="domain" description="HTH araC/xylS-type" evidence="4">
    <location>
        <begin position="218"/>
        <end position="316"/>
    </location>
</feature>
<keyword evidence="3" id="KW-0804">Transcription</keyword>
<accession>A0A3A4B2G6</accession>
<evidence type="ECO:0000313" key="5">
    <source>
        <dbReference type="EMBL" id="RJL34368.1"/>
    </source>
</evidence>
<dbReference type="InterPro" id="IPR052158">
    <property type="entry name" value="INH-QAR"/>
</dbReference>
<keyword evidence="2" id="KW-0238">DNA-binding</keyword>
<dbReference type="PANTHER" id="PTHR43130">
    <property type="entry name" value="ARAC-FAMILY TRANSCRIPTIONAL REGULATOR"/>
    <property type="match status" value="1"/>
</dbReference>
<protein>
    <submittedName>
        <fullName evidence="5">Helix-turn-helix domain-containing protein</fullName>
    </submittedName>
</protein>
<keyword evidence="1" id="KW-0805">Transcription regulation</keyword>
<dbReference type="GO" id="GO:0003700">
    <property type="term" value="F:DNA-binding transcription factor activity"/>
    <property type="evidence" value="ECO:0007669"/>
    <property type="project" value="InterPro"/>
</dbReference>
<name>A0A3A4B2G6_9ACTN</name>
<dbReference type="CDD" id="cd03137">
    <property type="entry name" value="GATase1_AraC_1"/>
    <property type="match status" value="1"/>
</dbReference>
<gene>
    <name evidence="5" type="ORF">D5H75_07970</name>
</gene>
<dbReference type="Gene3D" id="1.10.10.60">
    <property type="entry name" value="Homeodomain-like"/>
    <property type="match status" value="1"/>
</dbReference>
<organism evidence="5 6">
    <name type="scientific">Bailinhaonella thermotolerans</name>
    <dbReference type="NCBI Taxonomy" id="1070861"/>
    <lineage>
        <taxon>Bacteria</taxon>
        <taxon>Bacillati</taxon>
        <taxon>Actinomycetota</taxon>
        <taxon>Actinomycetes</taxon>
        <taxon>Streptosporangiales</taxon>
        <taxon>Streptosporangiaceae</taxon>
        <taxon>Bailinhaonella</taxon>
    </lineage>
</organism>
<dbReference type="Pfam" id="PF01965">
    <property type="entry name" value="DJ-1_PfpI"/>
    <property type="match status" value="1"/>
</dbReference>
<dbReference type="AlphaFoldDB" id="A0A3A4B2G6"/>
<reference evidence="5 6" key="1">
    <citation type="submission" date="2018-09" db="EMBL/GenBank/DDBJ databases">
        <title>YIM 75507 draft genome.</title>
        <authorList>
            <person name="Tang S."/>
            <person name="Feng Y."/>
        </authorList>
    </citation>
    <scope>NUCLEOTIDE SEQUENCE [LARGE SCALE GENOMIC DNA]</scope>
    <source>
        <strain evidence="5 6">YIM 75507</strain>
    </source>
</reference>
<keyword evidence="6" id="KW-1185">Reference proteome</keyword>
<evidence type="ECO:0000256" key="1">
    <source>
        <dbReference type="ARBA" id="ARBA00023015"/>
    </source>
</evidence>
<dbReference type="SMART" id="SM00342">
    <property type="entry name" value="HTH_ARAC"/>
    <property type="match status" value="1"/>
</dbReference>
<dbReference type="InterPro" id="IPR009057">
    <property type="entry name" value="Homeodomain-like_sf"/>
</dbReference>
<comment type="caution">
    <text evidence="5">The sequence shown here is derived from an EMBL/GenBank/DDBJ whole genome shotgun (WGS) entry which is preliminary data.</text>
</comment>
<dbReference type="RefSeq" id="WP_119925669.1">
    <property type="nucleotide sequence ID" value="NZ_QZEY01000002.1"/>
</dbReference>
<dbReference type="InterPro" id="IPR018060">
    <property type="entry name" value="HTH_AraC"/>
</dbReference>
<dbReference type="SUPFAM" id="SSF52317">
    <property type="entry name" value="Class I glutamine amidotransferase-like"/>
    <property type="match status" value="1"/>
</dbReference>
<proteinExistence type="predicted"/>
<dbReference type="InterPro" id="IPR018062">
    <property type="entry name" value="HTH_AraC-typ_CS"/>
</dbReference>